<keyword evidence="1" id="KW-0418">Kinase</keyword>
<dbReference type="Gene3D" id="3.40.50.300">
    <property type="entry name" value="P-loop containing nucleotide triphosphate hydrolases"/>
    <property type="match status" value="1"/>
</dbReference>
<dbReference type="InterPro" id="IPR027417">
    <property type="entry name" value="P-loop_NTPase"/>
</dbReference>
<proteinExistence type="predicted"/>
<gene>
    <name evidence="1" type="ORF">HNQ81_001729</name>
</gene>
<evidence type="ECO:0000313" key="1">
    <source>
        <dbReference type="EMBL" id="MBB5347998.1"/>
    </source>
</evidence>
<organism evidence="1 2">
    <name type="scientific">Desulfoprunum benzoelyticum</name>
    <dbReference type="NCBI Taxonomy" id="1506996"/>
    <lineage>
        <taxon>Bacteria</taxon>
        <taxon>Pseudomonadati</taxon>
        <taxon>Thermodesulfobacteriota</taxon>
        <taxon>Desulfobulbia</taxon>
        <taxon>Desulfobulbales</taxon>
        <taxon>Desulfobulbaceae</taxon>
        <taxon>Desulfoprunum</taxon>
    </lineage>
</organism>
<dbReference type="EMBL" id="JACHEO010000008">
    <property type="protein sequence ID" value="MBB5347998.1"/>
    <property type="molecule type" value="Genomic_DNA"/>
</dbReference>
<dbReference type="Pfam" id="PF13189">
    <property type="entry name" value="Cytidylate_kin2"/>
    <property type="match status" value="1"/>
</dbReference>
<accession>A0A840UZB9</accession>
<dbReference type="GO" id="GO:0016301">
    <property type="term" value="F:kinase activity"/>
    <property type="evidence" value="ECO:0007669"/>
    <property type="project" value="UniProtKB-KW"/>
</dbReference>
<protein>
    <submittedName>
        <fullName evidence="1">Cytidylate kinase</fullName>
    </submittedName>
</protein>
<sequence length="225" mass="25678">MEYDIPELKIMHNFQYAVQILERQSFGRERFVNFISSSILKHLKNDKHVYHGVAGQFFLRDVAHVLKVRIIADMEERVAAEAERTKISRDEARRQLGIDDEERRKWALLLYGIDIVDPGLYDMVINISAMSVDNTVELISKAVDFPCYLPTDASVRRIRDLALTAEVRAALFDYPTAGVFVDEGRVHVHVKAPEEQSPAIVTRIEKVLAGMDGMGSLEIRIAPYY</sequence>
<dbReference type="Proteomes" id="UP000539642">
    <property type="component" value="Unassembled WGS sequence"/>
</dbReference>
<name>A0A840UZB9_9BACT</name>
<dbReference type="AlphaFoldDB" id="A0A840UZB9"/>
<evidence type="ECO:0000313" key="2">
    <source>
        <dbReference type="Proteomes" id="UP000539642"/>
    </source>
</evidence>
<keyword evidence="1" id="KW-0808">Transferase</keyword>
<comment type="caution">
    <text evidence="1">The sequence shown here is derived from an EMBL/GenBank/DDBJ whole genome shotgun (WGS) entry which is preliminary data.</text>
</comment>
<keyword evidence="2" id="KW-1185">Reference proteome</keyword>
<reference evidence="1 2" key="1">
    <citation type="submission" date="2020-08" db="EMBL/GenBank/DDBJ databases">
        <title>Genomic Encyclopedia of Type Strains, Phase IV (KMG-IV): sequencing the most valuable type-strain genomes for metagenomic binning, comparative biology and taxonomic classification.</title>
        <authorList>
            <person name="Goeker M."/>
        </authorList>
    </citation>
    <scope>NUCLEOTIDE SEQUENCE [LARGE SCALE GENOMIC DNA]</scope>
    <source>
        <strain evidence="1 2">DSM 28570</strain>
    </source>
</reference>